<accession>A0A3P6SSC3</accession>
<evidence type="ECO:0000313" key="1">
    <source>
        <dbReference type="EMBL" id="VDK78006.1"/>
    </source>
</evidence>
<reference evidence="1 2" key="1">
    <citation type="submission" date="2018-11" db="EMBL/GenBank/DDBJ databases">
        <authorList>
            <consortium name="Pathogen Informatics"/>
        </authorList>
    </citation>
    <scope>NUCLEOTIDE SEQUENCE [LARGE SCALE GENOMIC DNA]</scope>
</reference>
<keyword evidence="2" id="KW-1185">Reference proteome</keyword>
<sequence length="103" mass="11894">MQIELCRVQRERNDGRLDCRDRYSALGEDVFDTSFEFREKPRSLIKVMVPAEERNIGRVRYQLCRGPGDWGLSHVDVEECRTEHGAFRTAASLLARLRGNPGK</sequence>
<proteinExistence type="predicted"/>
<protein>
    <submittedName>
        <fullName evidence="1">Uncharacterized protein</fullName>
    </submittedName>
</protein>
<dbReference type="AlphaFoldDB" id="A0A3P6SSC3"/>
<name>A0A3P6SSC3_DIBLA</name>
<dbReference type="EMBL" id="UYRU01042804">
    <property type="protein sequence ID" value="VDK78006.1"/>
    <property type="molecule type" value="Genomic_DNA"/>
</dbReference>
<evidence type="ECO:0000313" key="2">
    <source>
        <dbReference type="Proteomes" id="UP000281553"/>
    </source>
</evidence>
<dbReference type="Proteomes" id="UP000281553">
    <property type="component" value="Unassembled WGS sequence"/>
</dbReference>
<organism evidence="1 2">
    <name type="scientific">Dibothriocephalus latus</name>
    <name type="common">Fish tapeworm</name>
    <name type="synonym">Diphyllobothrium latum</name>
    <dbReference type="NCBI Taxonomy" id="60516"/>
    <lineage>
        <taxon>Eukaryota</taxon>
        <taxon>Metazoa</taxon>
        <taxon>Spiralia</taxon>
        <taxon>Lophotrochozoa</taxon>
        <taxon>Platyhelminthes</taxon>
        <taxon>Cestoda</taxon>
        <taxon>Eucestoda</taxon>
        <taxon>Diphyllobothriidea</taxon>
        <taxon>Diphyllobothriidae</taxon>
        <taxon>Dibothriocephalus</taxon>
    </lineage>
</organism>
<gene>
    <name evidence="1" type="ORF">DILT_LOCUS2906</name>
</gene>